<protein>
    <recommendedName>
        <fullName evidence="5">ARMC9 CTLH-like domain-containing protein</fullName>
    </recommendedName>
</protein>
<evidence type="ECO:0000256" key="2">
    <source>
        <dbReference type="ARBA" id="ARBA00004603"/>
    </source>
</evidence>
<evidence type="ECO:0000256" key="3">
    <source>
        <dbReference type="ARBA" id="ARBA00006128"/>
    </source>
</evidence>
<sequence>MPDELSTLADELVRGYLTYRGLATTLNAYEQELKTEKQGKIYVERVVEEITQSIEKHDIDSLKKIWSNFNERTFNQLSGEESRIATQHENDAFKLYIVKCIQKNEKQKCVEFFTKMASMTVGNPTWSEWFAIPYMASDPKDREPFKKYFSKQWQEIFLISMHNFLSITLQKAKRPMLLQMIDEAIKDENGSAQPDADEDLIDDFAAIAQCSGPMKSAASKPSIKSFLKSITGKKE</sequence>
<dbReference type="PANTHER" id="PTHR13083">
    <property type="entry name" value="WD REPEAT-CONTAINING PROTEIN 91"/>
    <property type="match status" value="1"/>
</dbReference>
<comment type="similarity">
    <text evidence="3">Belongs to the WD repeat WDR91 family.</text>
</comment>
<keyword evidence="7" id="KW-1185">Reference proteome</keyword>
<dbReference type="Pfam" id="PF23138">
    <property type="entry name" value="CTLH_Armc9"/>
    <property type="match status" value="1"/>
</dbReference>
<evidence type="ECO:0000313" key="6">
    <source>
        <dbReference type="EMBL" id="CAJ0574878.1"/>
    </source>
</evidence>
<evidence type="ECO:0000259" key="5">
    <source>
        <dbReference type="Pfam" id="PF23138"/>
    </source>
</evidence>
<feature type="non-terminal residue" evidence="6">
    <location>
        <position position="1"/>
    </location>
</feature>
<dbReference type="GO" id="GO:0031902">
    <property type="term" value="C:late endosome membrane"/>
    <property type="evidence" value="ECO:0007669"/>
    <property type="project" value="TreeGrafter"/>
</dbReference>
<evidence type="ECO:0000256" key="4">
    <source>
        <dbReference type="ARBA" id="ARBA00022753"/>
    </source>
</evidence>
<comment type="caution">
    <text evidence="6">The sequence shown here is derived from an EMBL/GenBank/DDBJ whole genome shotgun (WGS) entry which is preliminary data.</text>
</comment>
<accession>A0AA36G6V0</accession>
<dbReference type="Proteomes" id="UP001177023">
    <property type="component" value="Unassembled WGS sequence"/>
</dbReference>
<dbReference type="InterPro" id="IPR039724">
    <property type="entry name" value="WDR91"/>
</dbReference>
<evidence type="ECO:0000313" key="7">
    <source>
        <dbReference type="Proteomes" id="UP001177023"/>
    </source>
</evidence>
<dbReference type="AlphaFoldDB" id="A0AA36G6V0"/>
<dbReference type="GO" id="GO:0051898">
    <property type="term" value="P:negative regulation of phosphatidylinositol 3-kinase/protein kinase B signal transduction"/>
    <property type="evidence" value="ECO:0007669"/>
    <property type="project" value="InterPro"/>
</dbReference>
<feature type="domain" description="ARMC9 CTLH-like" evidence="5">
    <location>
        <begin position="101"/>
        <end position="170"/>
    </location>
</feature>
<gene>
    <name evidence="6" type="ORF">MSPICULIGERA_LOCUS13202</name>
</gene>
<dbReference type="EMBL" id="CATQJA010002634">
    <property type="protein sequence ID" value="CAJ0574878.1"/>
    <property type="molecule type" value="Genomic_DNA"/>
</dbReference>
<reference evidence="6" key="1">
    <citation type="submission" date="2023-06" db="EMBL/GenBank/DDBJ databases">
        <authorList>
            <person name="Delattre M."/>
        </authorList>
    </citation>
    <scope>NUCLEOTIDE SEQUENCE</scope>
    <source>
        <strain evidence="6">AF72</strain>
    </source>
</reference>
<dbReference type="GO" id="GO:0031901">
    <property type="term" value="C:early endosome membrane"/>
    <property type="evidence" value="ECO:0007669"/>
    <property type="project" value="TreeGrafter"/>
</dbReference>
<evidence type="ECO:0000256" key="1">
    <source>
        <dbReference type="ARBA" id="ARBA00004412"/>
    </source>
</evidence>
<dbReference type="GO" id="GO:0141039">
    <property type="term" value="F:phosphatidylinositol 3-kinase inhibitor activity"/>
    <property type="evidence" value="ECO:0007669"/>
    <property type="project" value="InterPro"/>
</dbReference>
<organism evidence="6 7">
    <name type="scientific">Mesorhabditis spiculigera</name>
    <dbReference type="NCBI Taxonomy" id="96644"/>
    <lineage>
        <taxon>Eukaryota</taxon>
        <taxon>Metazoa</taxon>
        <taxon>Ecdysozoa</taxon>
        <taxon>Nematoda</taxon>
        <taxon>Chromadorea</taxon>
        <taxon>Rhabditida</taxon>
        <taxon>Rhabditina</taxon>
        <taxon>Rhabditomorpha</taxon>
        <taxon>Rhabditoidea</taxon>
        <taxon>Rhabditidae</taxon>
        <taxon>Mesorhabditinae</taxon>
        <taxon>Mesorhabditis</taxon>
    </lineage>
</organism>
<dbReference type="PANTHER" id="PTHR13083:SF3">
    <property type="entry name" value="WD REPEAT-CONTAINING PROTEIN 91"/>
    <property type="match status" value="1"/>
</dbReference>
<dbReference type="GO" id="GO:0045022">
    <property type="term" value="P:early endosome to late endosome transport"/>
    <property type="evidence" value="ECO:0007669"/>
    <property type="project" value="InterPro"/>
</dbReference>
<keyword evidence="4" id="KW-0967">Endosome</keyword>
<dbReference type="InterPro" id="IPR056327">
    <property type="entry name" value="ARMC9_CTLH-like_dom"/>
</dbReference>
<comment type="subcellular location">
    <subcellularLocation>
        <location evidence="1">Early endosome</location>
    </subcellularLocation>
    <subcellularLocation>
        <location evidence="2">Late endosome</location>
    </subcellularLocation>
</comment>
<proteinExistence type="inferred from homology"/>
<name>A0AA36G6V0_9BILA</name>